<evidence type="ECO:0000313" key="2">
    <source>
        <dbReference type="EMBL" id="KAF9470713.1"/>
    </source>
</evidence>
<dbReference type="EMBL" id="MU155871">
    <property type="protein sequence ID" value="KAF9470713.1"/>
    <property type="molecule type" value="Genomic_DNA"/>
</dbReference>
<accession>A0A9P5YKR0</accession>
<evidence type="ECO:0000256" key="1">
    <source>
        <dbReference type="SAM" id="MobiDB-lite"/>
    </source>
</evidence>
<keyword evidence="3" id="KW-1185">Reference proteome</keyword>
<protein>
    <submittedName>
        <fullName evidence="2">Uncharacterized protein</fullName>
    </submittedName>
</protein>
<dbReference type="AlphaFoldDB" id="A0A9P5YKR0"/>
<proteinExistence type="predicted"/>
<feature type="region of interest" description="Disordered" evidence="1">
    <location>
        <begin position="39"/>
        <end position="138"/>
    </location>
</feature>
<reference evidence="2" key="1">
    <citation type="submission" date="2020-11" db="EMBL/GenBank/DDBJ databases">
        <authorList>
            <consortium name="DOE Joint Genome Institute"/>
            <person name="Ahrendt S."/>
            <person name="Riley R."/>
            <person name="Andreopoulos W."/>
            <person name="Labutti K."/>
            <person name="Pangilinan J."/>
            <person name="Ruiz-Duenas F.J."/>
            <person name="Barrasa J.M."/>
            <person name="Sanchez-Garcia M."/>
            <person name="Camarero S."/>
            <person name="Miyauchi S."/>
            <person name="Serrano A."/>
            <person name="Linde D."/>
            <person name="Babiker R."/>
            <person name="Drula E."/>
            <person name="Ayuso-Fernandez I."/>
            <person name="Pacheco R."/>
            <person name="Padilla G."/>
            <person name="Ferreira P."/>
            <person name="Barriuso J."/>
            <person name="Kellner H."/>
            <person name="Castanera R."/>
            <person name="Alfaro M."/>
            <person name="Ramirez L."/>
            <person name="Pisabarro A.G."/>
            <person name="Kuo A."/>
            <person name="Tritt A."/>
            <person name="Lipzen A."/>
            <person name="He G."/>
            <person name="Yan M."/>
            <person name="Ng V."/>
            <person name="Cullen D."/>
            <person name="Martin F."/>
            <person name="Rosso M.-N."/>
            <person name="Henrissat B."/>
            <person name="Hibbett D."/>
            <person name="Martinez A.T."/>
            <person name="Grigoriev I.V."/>
        </authorList>
    </citation>
    <scope>NUCLEOTIDE SEQUENCE</scope>
    <source>
        <strain evidence="2">CIRM-BRFM 674</strain>
    </source>
</reference>
<gene>
    <name evidence="2" type="ORF">BDN70DRAFT_901895</name>
</gene>
<sequence length="175" mass="19260">MANKGARKIIPVYCDQPSPKVALEDEPWYFGPIRIVEDRLPMPKGAKSGRGRYSQIIQSRPLTTYNAENTSPPSTQLRRRSNTPENPSAPGSSEVLAISPSRKSSKRTRATSPSSLADDRGAKRRWSSASKAGAVEDGLGRIADSIDRLAAEAREDRKEITDAMKGLLQELRKRV</sequence>
<dbReference type="Proteomes" id="UP000807469">
    <property type="component" value="Unassembled WGS sequence"/>
</dbReference>
<comment type="caution">
    <text evidence="2">The sequence shown here is derived from an EMBL/GenBank/DDBJ whole genome shotgun (WGS) entry which is preliminary data.</text>
</comment>
<feature type="compositionally biased region" description="Polar residues" evidence="1">
    <location>
        <begin position="55"/>
        <end position="76"/>
    </location>
</feature>
<name>A0A9P5YKR0_9AGAR</name>
<organism evidence="2 3">
    <name type="scientific">Pholiota conissans</name>
    <dbReference type="NCBI Taxonomy" id="109636"/>
    <lineage>
        <taxon>Eukaryota</taxon>
        <taxon>Fungi</taxon>
        <taxon>Dikarya</taxon>
        <taxon>Basidiomycota</taxon>
        <taxon>Agaricomycotina</taxon>
        <taxon>Agaricomycetes</taxon>
        <taxon>Agaricomycetidae</taxon>
        <taxon>Agaricales</taxon>
        <taxon>Agaricineae</taxon>
        <taxon>Strophariaceae</taxon>
        <taxon>Pholiota</taxon>
    </lineage>
</organism>
<evidence type="ECO:0000313" key="3">
    <source>
        <dbReference type="Proteomes" id="UP000807469"/>
    </source>
</evidence>
<dbReference type="OrthoDB" id="3062392at2759"/>